<keyword evidence="14" id="KW-0560">Oxidoreductase</keyword>
<name>Q31E02_HYDCU</name>
<dbReference type="EMBL" id="CP000109">
    <property type="protein sequence ID" value="ABB42621.1"/>
    <property type="molecule type" value="Genomic_DNA"/>
</dbReference>
<evidence type="ECO:0000256" key="11">
    <source>
        <dbReference type="ARBA" id="ARBA00025912"/>
    </source>
</evidence>
<dbReference type="Gene3D" id="1.20.1300.10">
    <property type="entry name" value="Fumarate reductase/succinate dehydrogenase, transmembrane subunit"/>
    <property type="match status" value="1"/>
</dbReference>
<evidence type="ECO:0000256" key="12">
    <source>
        <dbReference type="PIRSR" id="PIRSR000178-1"/>
    </source>
</evidence>
<dbReference type="InterPro" id="IPR034804">
    <property type="entry name" value="SQR/QFR_C/D"/>
</dbReference>
<evidence type="ECO:0000256" key="5">
    <source>
        <dbReference type="ARBA" id="ARBA00022617"/>
    </source>
</evidence>
<gene>
    <name evidence="14" type="ordered locus">Tcr_2031</name>
</gene>
<feature type="transmembrane region" description="Helical" evidence="13">
    <location>
        <begin position="68"/>
        <end position="88"/>
    </location>
</feature>
<dbReference type="GO" id="GO:0016020">
    <property type="term" value="C:membrane"/>
    <property type="evidence" value="ECO:0007669"/>
    <property type="project" value="UniProtKB-SubCell"/>
</dbReference>
<feature type="binding site" description="axial binding residue" evidence="12">
    <location>
        <position position="83"/>
    </location>
    <ligand>
        <name>heme</name>
        <dbReference type="ChEBI" id="CHEBI:30413"/>
        <note>ligand shared with second transmembrane subunit</note>
    </ligand>
    <ligandPart>
        <name>Fe</name>
        <dbReference type="ChEBI" id="CHEBI:18248"/>
    </ligandPart>
</feature>
<evidence type="ECO:0000256" key="1">
    <source>
        <dbReference type="ARBA" id="ARBA00004050"/>
    </source>
</evidence>
<evidence type="ECO:0000256" key="3">
    <source>
        <dbReference type="ARBA" id="ARBA00007244"/>
    </source>
</evidence>
<keyword evidence="5 12" id="KW-0349">Heme</keyword>
<keyword evidence="10 13" id="KW-0472">Membrane</keyword>
<dbReference type="SUPFAM" id="SSF81343">
    <property type="entry name" value="Fumarate reductase respiratory complex transmembrane subunits"/>
    <property type="match status" value="1"/>
</dbReference>
<dbReference type="InterPro" id="IPR014314">
    <property type="entry name" value="Succ_DH_cytb556"/>
</dbReference>
<protein>
    <recommendedName>
        <fullName evidence="4">Succinate dehydrogenase cytochrome b556 subunit</fullName>
    </recommendedName>
</protein>
<organism evidence="14">
    <name type="scientific">Hydrogenovibrio crunogenus (strain DSM 25203 / XCL-2)</name>
    <name type="common">Thiomicrospira crunogena</name>
    <dbReference type="NCBI Taxonomy" id="317025"/>
    <lineage>
        <taxon>Bacteria</taxon>
        <taxon>Pseudomonadati</taxon>
        <taxon>Pseudomonadota</taxon>
        <taxon>Gammaproteobacteria</taxon>
        <taxon>Thiotrichales</taxon>
        <taxon>Piscirickettsiaceae</taxon>
        <taxon>Hydrogenovibrio</taxon>
    </lineage>
</organism>
<comment type="similarity">
    <text evidence="3">Belongs to the cytochrome b560 family.</text>
</comment>
<evidence type="ECO:0000313" key="14">
    <source>
        <dbReference type="EMBL" id="ABB42621.1"/>
    </source>
</evidence>
<evidence type="ECO:0000256" key="4">
    <source>
        <dbReference type="ARBA" id="ARBA00020076"/>
    </source>
</evidence>
<dbReference type="InterPro" id="IPR000701">
    <property type="entry name" value="SuccDH_FuR_B_TM-su"/>
</dbReference>
<dbReference type="STRING" id="317025.Tcr_2031"/>
<evidence type="ECO:0000256" key="10">
    <source>
        <dbReference type="ARBA" id="ARBA00023136"/>
    </source>
</evidence>
<proteinExistence type="inferred from homology"/>
<evidence type="ECO:0000256" key="9">
    <source>
        <dbReference type="ARBA" id="ARBA00023004"/>
    </source>
</evidence>
<evidence type="ECO:0000256" key="8">
    <source>
        <dbReference type="ARBA" id="ARBA00022989"/>
    </source>
</evidence>
<dbReference type="GO" id="GO:0046872">
    <property type="term" value="F:metal ion binding"/>
    <property type="evidence" value="ECO:0007669"/>
    <property type="project" value="UniProtKB-KW"/>
</dbReference>
<evidence type="ECO:0000256" key="13">
    <source>
        <dbReference type="SAM" id="Phobius"/>
    </source>
</evidence>
<comment type="subunit">
    <text evidence="11">Part of an enzyme complex containing four subunits: a flavoprotein, an iron-sulfur protein, plus two membrane-anchoring proteins, SdhC and SdhD. The complex can form homotrimers.</text>
</comment>
<keyword evidence="7 12" id="KW-0479">Metal-binding</keyword>
<dbReference type="GO" id="GO:0009055">
    <property type="term" value="F:electron transfer activity"/>
    <property type="evidence" value="ECO:0007669"/>
    <property type="project" value="InterPro"/>
</dbReference>
<comment type="subcellular location">
    <subcellularLocation>
        <location evidence="2">Membrane</location>
        <topology evidence="2">Multi-pass membrane protein</topology>
    </subcellularLocation>
</comment>
<feature type="transmembrane region" description="Helical" evidence="13">
    <location>
        <begin position="109"/>
        <end position="127"/>
    </location>
</feature>
<comment type="cofactor">
    <cofactor evidence="12">
        <name>heme</name>
        <dbReference type="ChEBI" id="CHEBI:30413"/>
    </cofactor>
    <text evidence="12">The heme is bound between the two transmembrane subunits.</text>
</comment>
<evidence type="ECO:0000256" key="2">
    <source>
        <dbReference type="ARBA" id="ARBA00004141"/>
    </source>
</evidence>
<dbReference type="PIRSF" id="PIRSF000178">
    <property type="entry name" value="SDH_cyt_b560"/>
    <property type="match status" value="1"/>
</dbReference>
<dbReference type="KEGG" id="tcx:Tcr_2031"/>
<dbReference type="GO" id="GO:0006099">
    <property type="term" value="P:tricarboxylic acid cycle"/>
    <property type="evidence" value="ECO:0007669"/>
    <property type="project" value="InterPro"/>
</dbReference>
<comment type="function">
    <text evidence="1">Membrane-anchoring subunit of succinate dehydrogenase (SDH).</text>
</comment>
<dbReference type="CDD" id="cd03499">
    <property type="entry name" value="SQR_TypeC_SdhC"/>
    <property type="match status" value="1"/>
</dbReference>
<dbReference type="eggNOG" id="COG2009">
    <property type="taxonomic scope" value="Bacteria"/>
</dbReference>
<dbReference type="PROSITE" id="PS01000">
    <property type="entry name" value="SDH_CYT_1"/>
    <property type="match status" value="1"/>
</dbReference>
<feature type="transmembrane region" description="Helical" evidence="13">
    <location>
        <begin position="21"/>
        <end position="48"/>
    </location>
</feature>
<dbReference type="InterPro" id="IPR018495">
    <property type="entry name" value="Succ_DH_cyt_bsu_CS"/>
</dbReference>
<dbReference type="OrthoDB" id="9799441at2"/>
<dbReference type="NCBIfam" id="TIGR02970">
    <property type="entry name" value="succ_dehyd_cytB"/>
    <property type="match status" value="1"/>
</dbReference>
<sequence>MYPRHDNRPVYLNLFKFHFPLNAILSILHRITGVLLVLSFVLGLVWLHGMILQPESYVENRQILTHPIGQLVLTLGGLSLWFHWLSGLRHLAMEHNLGGLLSHLERSRLSGQVMLLIFVIGSLWLLWEIWL</sequence>
<dbReference type="GO" id="GO:0016491">
    <property type="term" value="F:oxidoreductase activity"/>
    <property type="evidence" value="ECO:0007669"/>
    <property type="project" value="UniProtKB-KW"/>
</dbReference>
<keyword evidence="9 12" id="KW-0408">Iron</keyword>
<dbReference type="HOGENOM" id="CLU_094691_2_0_6"/>
<keyword evidence="8 13" id="KW-1133">Transmembrane helix</keyword>
<keyword evidence="6 13" id="KW-0812">Transmembrane</keyword>
<evidence type="ECO:0000256" key="7">
    <source>
        <dbReference type="ARBA" id="ARBA00022723"/>
    </source>
</evidence>
<reference evidence="14" key="1">
    <citation type="submission" date="2006-07" db="EMBL/GenBank/DDBJ databases">
        <title>Complete sequence of Thiomicrospira crunogena XCL-2.</title>
        <authorList>
            <consortium name="US DOE Joint Genome Institute"/>
            <person name="Copeland A."/>
            <person name="Lucas S."/>
            <person name="Lapidus A."/>
            <person name="Barry K."/>
            <person name="Detter J.C."/>
            <person name="Glavina del Rio T."/>
            <person name="Hammon N."/>
            <person name="Israni S."/>
            <person name="Dalin E."/>
            <person name="Tice H."/>
            <person name="Pitluck S."/>
            <person name="Chain P."/>
            <person name="Malfatti S."/>
            <person name="Shin M."/>
            <person name="Vergez L."/>
            <person name="Schmutz J."/>
            <person name="Larimer F."/>
            <person name="Land M."/>
            <person name="Hauser L."/>
            <person name="Kyrpides N."/>
            <person name="Lykidis A."/>
            <person name="Scott K.M."/>
            <person name="Sievert S."/>
            <person name="Kerfeld C."/>
            <person name="Freyermuth S."/>
            <person name="Dobrinski K."/>
            <person name="Boller A."/>
            <person name="Fitzpatrick K."/>
            <person name="Thoma P."/>
            <person name="Moore J."/>
            <person name="Richardson P."/>
        </authorList>
    </citation>
    <scope>NUCLEOTIDE SEQUENCE</scope>
    <source>
        <strain evidence="14">XCL-2</strain>
    </source>
</reference>
<accession>Q31E02</accession>
<evidence type="ECO:0000256" key="6">
    <source>
        <dbReference type="ARBA" id="ARBA00022692"/>
    </source>
</evidence>
<dbReference type="Pfam" id="PF01127">
    <property type="entry name" value="Sdh_cyt"/>
    <property type="match status" value="1"/>
</dbReference>
<dbReference type="AlphaFoldDB" id="Q31E02"/>